<evidence type="ECO:0000259" key="2">
    <source>
        <dbReference type="Pfam" id="PF01548"/>
    </source>
</evidence>
<name>A0ABW0QD92_9BURK</name>
<dbReference type="RefSeq" id="WP_068835676.1">
    <property type="nucleotide sequence ID" value="NZ_JBHSMX010000050.1"/>
</dbReference>
<keyword evidence="1" id="KW-0175">Coiled coil</keyword>
<feature type="domain" description="Transposase IS110-like N-terminal" evidence="2">
    <location>
        <begin position="10"/>
        <end position="149"/>
    </location>
</feature>
<organism evidence="4 5">
    <name type="scientific">Polaromonas jejuensis</name>
    <dbReference type="NCBI Taxonomy" id="457502"/>
    <lineage>
        <taxon>Bacteria</taxon>
        <taxon>Pseudomonadati</taxon>
        <taxon>Pseudomonadota</taxon>
        <taxon>Betaproteobacteria</taxon>
        <taxon>Burkholderiales</taxon>
        <taxon>Comamonadaceae</taxon>
        <taxon>Polaromonas</taxon>
    </lineage>
</organism>
<protein>
    <submittedName>
        <fullName evidence="4">IS110 family transposase</fullName>
    </submittedName>
</protein>
<evidence type="ECO:0000259" key="3">
    <source>
        <dbReference type="Pfam" id="PF02371"/>
    </source>
</evidence>
<dbReference type="Proteomes" id="UP001596084">
    <property type="component" value="Unassembled WGS sequence"/>
</dbReference>
<dbReference type="Pfam" id="PF01548">
    <property type="entry name" value="DEDD_Tnp_IS110"/>
    <property type="match status" value="1"/>
</dbReference>
<reference evidence="5" key="1">
    <citation type="journal article" date="2019" name="Int. J. Syst. Evol. Microbiol.">
        <title>The Global Catalogue of Microorganisms (GCM) 10K type strain sequencing project: providing services to taxonomists for standard genome sequencing and annotation.</title>
        <authorList>
            <consortium name="The Broad Institute Genomics Platform"/>
            <consortium name="The Broad Institute Genome Sequencing Center for Infectious Disease"/>
            <person name="Wu L."/>
            <person name="Ma J."/>
        </authorList>
    </citation>
    <scope>NUCLEOTIDE SEQUENCE [LARGE SCALE GENOMIC DNA]</scope>
    <source>
        <strain evidence="5">CGMCC 4.7277</strain>
    </source>
</reference>
<sequence length="348" mass="38506">MKSASQLPIIGMDIAKNVFQLHIVDAETGEIQRRQLKRAKVAEFFTNRQASLVAIEACGGAHHWARTLQAMGHQVKLLPAKHVRAFVLRDKTDALDAQAIWVAAQQPHIREVPVKSEQQQSCLSLHRIRAQLMKIRIMQTNALRGLLYEFGIVLPEGHKKLLLSVQAELAKAQQDNRLPEVVVLSVQEQLKRVEALQDDLNQLDKRLAAMVKQNQQMLAVQAIPGVGPLTATALVATATDLSTFKSGRQFAAWLGLTPRQVGTGGRTQQLGISKRGDTYLRTLLISGARAVVCRSAHSSWIERLLQRRHLNVVVAALANKMARTVWAVLAKGHAFDQVKWNPTETAAA</sequence>
<dbReference type="InterPro" id="IPR002525">
    <property type="entry name" value="Transp_IS110-like_N"/>
</dbReference>
<dbReference type="InterPro" id="IPR047650">
    <property type="entry name" value="Transpos_IS110"/>
</dbReference>
<dbReference type="PANTHER" id="PTHR33055">
    <property type="entry name" value="TRANSPOSASE FOR INSERTION SEQUENCE ELEMENT IS1111A"/>
    <property type="match status" value="1"/>
</dbReference>
<feature type="coiled-coil region" evidence="1">
    <location>
        <begin position="186"/>
        <end position="213"/>
    </location>
</feature>
<feature type="domain" description="Transposase IS116/IS110/IS902 C-terminal" evidence="3">
    <location>
        <begin position="220"/>
        <end position="295"/>
    </location>
</feature>
<evidence type="ECO:0000313" key="5">
    <source>
        <dbReference type="Proteomes" id="UP001596084"/>
    </source>
</evidence>
<evidence type="ECO:0000313" key="4">
    <source>
        <dbReference type="EMBL" id="MFC5522590.1"/>
    </source>
</evidence>
<comment type="caution">
    <text evidence="4">The sequence shown here is derived from an EMBL/GenBank/DDBJ whole genome shotgun (WGS) entry which is preliminary data.</text>
</comment>
<dbReference type="NCBIfam" id="NF033542">
    <property type="entry name" value="transpos_IS110"/>
    <property type="match status" value="1"/>
</dbReference>
<gene>
    <name evidence="4" type="ORF">ACFPP7_16990</name>
</gene>
<accession>A0ABW0QD92</accession>
<dbReference type="PANTHER" id="PTHR33055:SF3">
    <property type="entry name" value="PUTATIVE TRANSPOSASE FOR IS117-RELATED"/>
    <property type="match status" value="1"/>
</dbReference>
<dbReference type="EMBL" id="JBHSMX010000050">
    <property type="protein sequence ID" value="MFC5522590.1"/>
    <property type="molecule type" value="Genomic_DNA"/>
</dbReference>
<dbReference type="Pfam" id="PF02371">
    <property type="entry name" value="Transposase_20"/>
    <property type="match status" value="1"/>
</dbReference>
<evidence type="ECO:0000256" key="1">
    <source>
        <dbReference type="SAM" id="Coils"/>
    </source>
</evidence>
<keyword evidence="5" id="KW-1185">Reference proteome</keyword>
<proteinExistence type="predicted"/>
<dbReference type="InterPro" id="IPR003346">
    <property type="entry name" value="Transposase_20"/>
</dbReference>